<evidence type="ECO:0000313" key="2">
    <source>
        <dbReference type="Proteomes" id="UP000029981"/>
    </source>
</evidence>
<dbReference type="AlphaFoldDB" id="A0A0A0LWF5"/>
<protein>
    <submittedName>
        <fullName evidence="1">Uncharacterized protein</fullName>
    </submittedName>
</protein>
<dbReference type="EMBL" id="CM002922">
    <property type="protein sequence ID" value="KGN66078.1"/>
    <property type="molecule type" value="Genomic_DNA"/>
</dbReference>
<evidence type="ECO:0000313" key="1">
    <source>
        <dbReference type="EMBL" id="KGN66078.1"/>
    </source>
</evidence>
<dbReference type="eggNOG" id="KOG0496">
    <property type="taxonomic scope" value="Eukaryota"/>
</dbReference>
<dbReference type="Gramene" id="KGN66078">
    <property type="protein sequence ID" value="KGN66078"/>
    <property type="gene ID" value="Csa_1G569540"/>
</dbReference>
<reference evidence="1 2" key="4">
    <citation type="journal article" date="2011" name="BMC Genomics">
        <title>RNA-Seq improves annotation of protein-coding genes in the cucumber genome.</title>
        <authorList>
            <person name="Li Z."/>
            <person name="Zhang Z."/>
            <person name="Yan P."/>
            <person name="Huang S."/>
            <person name="Fei Z."/>
            <person name="Lin K."/>
        </authorList>
    </citation>
    <scope>NUCLEOTIDE SEQUENCE [LARGE SCALE GENOMIC DNA]</scope>
    <source>
        <strain evidence="2">cv. 9930</strain>
    </source>
</reference>
<reference evidence="1 2" key="2">
    <citation type="journal article" date="2009" name="PLoS ONE">
        <title>An integrated genetic and cytogenetic map of the cucumber genome.</title>
        <authorList>
            <person name="Ren Y."/>
            <person name="Zhang Z."/>
            <person name="Liu J."/>
            <person name="Staub J.E."/>
            <person name="Han Y."/>
            <person name="Cheng Z."/>
            <person name="Li X."/>
            <person name="Lu J."/>
            <person name="Miao H."/>
            <person name="Kang H."/>
            <person name="Xie B."/>
            <person name="Gu X."/>
            <person name="Wang X."/>
            <person name="Du Y."/>
            <person name="Jin W."/>
            <person name="Huang S."/>
        </authorList>
    </citation>
    <scope>NUCLEOTIDE SEQUENCE [LARGE SCALE GENOMIC DNA]</scope>
    <source>
        <strain evidence="2">cv. 9930</strain>
    </source>
</reference>
<proteinExistence type="predicted"/>
<reference evidence="1 2" key="3">
    <citation type="journal article" date="2010" name="BMC Genomics">
        <title>Transcriptome sequencing and comparative analysis of cucumber flowers with different sex types.</title>
        <authorList>
            <person name="Guo S."/>
            <person name="Zheng Y."/>
            <person name="Joung J.G."/>
            <person name="Liu S."/>
            <person name="Zhang Z."/>
            <person name="Crasta O.R."/>
            <person name="Sobral B.W."/>
            <person name="Xu Y."/>
            <person name="Huang S."/>
            <person name="Fei Z."/>
        </authorList>
    </citation>
    <scope>NUCLEOTIDE SEQUENCE [LARGE SCALE GENOMIC DNA]</scope>
    <source>
        <strain evidence="2">cv. 9930</strain>
    </source>
</reference>
<keyword evidence="2" id="KW-1185">Reference proteome</keyword>
<organism evidence="1 2">
    <name type="scientific">Cucumis sativus</name>
    <name type="common">Cucumber</name>
    <dbReference type="NCBI Taxonomy" id="3659"/>
    <lineage>
        <taxon>Eukaryota</taxon>
        <taxon>Viridiplantae</taxon>
        <taxon>Streptophyta</taxon>
        <taxon>Embryophyta</taxon>
        <taxon>Tracheophyta</taxon>
        <taxon>Spermatophyta</taxon>
        <taxon>Magnoliopsida</taxon>
        <taxon>eudicotyledons</taxon>
        <taxon>Gunneridae</taxon>
        <taxon>Pentapetalae</taxon>
        <taxon>rosids</taxon>
        <taxon>fabids</taxon>
        <taxon>Cucurbitales</taxon>
        <taxon>Cucurbitaceae</taxon>
        <taxon>Benincaseae</taxon>
        <taxon>Cucumis</taxon>
    </lineage>
</organism>
<gene>
    <name evidence="1" type="ORF">Csa_1G569540</name>
</gene>
<reference evidence="1 2" key="1">
    <citation type="journal article" date="2009" name="Nat. Genet.">
        <title>The genome of the cucumber, Cucumis sativus L.</title>
        <authorList>
            <person name="Huang S."/>
            <person name="Li R."/>
            <person name="Zhang Z."/>
            <person name="Li L."/>
            <person name="Gu X."/>
            <person name="Fan W."/>
            <person name="Lucas W.J."/>
            <person name="Wang X."/>
            <person name="Xie B."/>
            <person name="Ni P."/>
            <person name="Ren Y."/>
            <person name="Zhu H."/>
            <person name="Li J."/>
            <person name="Lin K."/>
            <person name="Jin W."/>
            <person name="Fei Z."/>
            <person name="Li G."/>
            <person name="Staub J."/>
            <person name="Kilian A."/>
            <person name="van der Vossen E.A."/>
            <person name="Wu Y."/>
            <person name="Guo J."/>
            <person name="He J."/>
            <person name="Jia Z."/>
            <person name="Ren Y."/>
            <person name="Tian G."/>
            <person name="Lu Y."/>
            <person name="Ruan J."/>
            <person name="Qian W."/>
            <person name="Wang M."/>
            <person name="Huang Q."/>
            <person name="Li B."/>
            <person name="Xuan Z."/>
            <person name="Cao J."/>
            <person name="Asan"/>
            <person name="Wu Z."/>
            <person name="Zhang J."/>
            <person name="Cai Q."/>
            <person name="Bai Y."/>
            <person name="Zhao B."/>
            <person name="Han Y."/>
            <person name="Li Y."/>
            <person name="Li X."/>
            <person name="Wang S."/>
            <person name="Shi Q."/>
            <person name="Liu S."/>
            <person name="Cho W.K."/>
            <person name="Kim J.Y."/>
            <person name="Xu Y."/>
            <person name="Heller-Uszynska K."/>
            <person name="Miao H."/>
            <person name="Cheng Z."/>
            <person name="Zhang S."/>
            <person name="Wu J."/>
            <person name="Yang Y."/>
            <person name="Kang H."/>
            <person name="Li M."/>
            <person name="Liang H."/>
            <person name="Ren X."/>
            <person name="Shi Z."/>
            <person name="Wen M."/>
            <person name="Jian M."/>
            <person name="Yang H."/>
            <person name="Zhang G."/>
            <person name="Yang Z."/>
            <person name="Chen R."/>
            <person name="Liu S."/>
            <person name="Li J."/>
            <person name="Ma L."/>
            <person name="Liu H."/>
            <person name="Zhou Y."/>
            <person name="Zhao J."/>
            <person name="Fang X."/>
            <person name="Li G."/>
            <person name="Fang L."/>
            <person name="Li Y."/>
            <person name="Liu D."/>
            <person name="Zheng H."/>
            <person name="Zhang Y."/>
            <person name="Qin N."/>
            <person name="Li Z."/>
            <person name="Yang G."/>
            <person name="Yang S."/>
            <person name="Bolund L."/>
            <person name="Kristiansen K."/>
            <person name="Zheng H."/>
            <person name="Li S."/>
            <person name="Zhang X."/>
            <person name="Yang H."/>
            <person name="Wang J."/>
            <person name="Sun R."/>
            <person name="Zhang B."/>
            <person name="Jiang S."/>
            <person name="Wang J."/>
            <person name="Du Y."/>
            <person name="Li S."/>
        </authorList>
    </citation>
    <scope>NUCLEOTIDE SEQUENCE [LARGE SCALE GENOMIC DNA]</scope>
    <source>
        <strain evidence="2">cv. 9930</strain>
    </source>
</reference>
<dbReference type="Proteomes" id="UP000029981">
    <property type="component" value="Chromosome 1"/>
</dbReference>
<name>A0A0A0LWF5_CUCSA</name>
<sequence length="99" mass="11307">MNKPSIIVISKMLNHQWLVFSLVVTLACFYFCKGDNVSYDSNAIIINGERRVILSGLVRMCVQNGTTEAFHCGCIICQESNFERTIKSTRMKCKLLQQR</sequence>
<accession>A0A0A0LWF5</accession>
<dbReference type="PROSITE" id="PS51257">
    <property type="entry name" value="PROKAR_LIPOPROTEIN"/>
    <property type="match status" value="1"/>
</dbReference>